<organism evidence="1 2">
    <name type="scientific">Arthrobacter gandavensis</name>
    <dbReference type="NCBI Taxonomy" id="169960"/>
    <lineage>
        <taxon>Bacteria</taxon>
        <taxon>Bacillati</taxon>
        <taxon>Actinomycetota</taxon>
        <taxon>Actinomycetes</taxon>
        <taxon>Micrococcales</taxon>
        <taxon>Micrococcaceae</taxon>
        <taxon>Arthrobacter</taxon>
    </lineage>
</organism>
<protein>
    <submittedName>
        <fullName evidence="1">Uncharacterized protein</fullName>
    </submittedName>
</protein>
<evidence type="ECO:0000313" key="1">
    <source>
        <dbReference type="EMBL" id="GAA1908530.1"/>
    </source>
</evidence>
<keyword evidence="2" id="KW-1185">Reference proteome</keyword>
<dbReference type="RefSeq" id="WP_152225568.1">
    <property type="nucleotide sequence ID" value="NZ_BAAALV010000002.1"/>
</dbReference>
<name>A0ABN2P401_9MICC</name>
<accession>A0ABN2P401</accession>
<proteinExistence type="predicted"/>
<comment type="caution">
    <text evidence="1">The sequence shown here is derived from an EMBL/GenBank/DDBJ whole genome shotgun (WGS) entry which is preliminary data.</text>
</comment>
<dbReference type="Proteomes" id="UP001500784">
    <property type="component" value="Unassembled WGS sequence"/>
</dbReference>
<gene>
    <name evidence="1" type="ORF">GCM10009688_10950</name>
</gene>
<sequence length="59" mass="6050">MRTTTILIEAESGRQALQVLAGRPGNKIRCAPLLVGALTPGNVPEPLARLVAAFPATAG</sequence>
<reference evidence="1 2" key="1">
    <citation type="journal article" date="2019" name="Int. J. Syst. Evol. Microbiol.">
        <title>The Global Catalogue of Microorganisms (GCM) 10K type strain sequencing project: providing services to taxonomists for standard genome sequencing and annotation.</title>
        <authorList>
            <consortium name="The Broad Institute Genomics Platform"/>
            <consortium name="The Broad Institute Genome Sequencing Center for Infectious Disease"/>
            <person name="Wu L."/>
            <person name="Ma J."/>
        </authorList>
    </citation>
    <scope>NUCLEOTIDE SEQUENCE [LARGE SCALE GENOMIC DNA]</scope>
    <source>
        <strain evidence="1 2">JCM 13316</strain>
    </source>
</reference>
<evidence type="ECO:0000313" key="2">
    <source>
        <dbReference type="Proteomes" id="UP001500784"/>
    </source>
</evidence>
<dbReference type="EMBL" id="BAAALV010000002">
    <property type="protein sequence ID" value="GAA1908530.1"/>
    <property type="molecule type" value="Genomic_DNA"/>
</dbReference>